<dbReference type="GO" id="GO:0031966">
    <property type="term" value="C:mitochondrial membrane"/>
    <property type="evidence" value="ECO:0007669"/>
    <property type="project" value="TreeGrafter"/>
</dbReference>
<feature type="transmembrane region" description="Helical" evidence="6">
    <location>
        <begin position="201"/>
        <end position="224"/>
    </location>
</feature>
<name>A0A443SPC0_9ACAR</name>
<reference evidence="7 8" key="1">
    <citation type="journal article" date="2018" name="Gigascience">
        <title>Genomes of trombidid mites reveal novel predicted allergens and laterally-transferred genes associated with secondary metabolism.</title>
        <authorList>
            <person name="Dong X."/>
            <person name="Chaisiri K."/>
            <person name="Xia D."/>
            <person name="Armstrong S.D."/>
            <person name="Fang Y."/>
            <person name="Donnelly M.J."/>
            <person name="Kadowaki T."/>
            <person name="McGarry J.W."/>
            <person name="Darby A.C."/>
            <person name="Makepeace B.L."/>
        </authorList>
    </citation>
    <scope>NUCLEOTIDE SEQUENCE [LARGE SCALE GENOMIC DNA]</scope>
    <source>
        <strain evidence="7">UoL-UT</strain>
    </source>
</reference>
<keyword evidence="3 6" id="KW-0812">Transmembrane</keyword>
<evidence type="ECO:0000256" key="4">
    <source>
        <dbReference type="ARBA" id="ARBA00022989"/>
    </source>
</evidence>
<evidence type="ECO:0000256" key="6">
    <source>
        <dbReference type="RuleBase" id="RU004379"/>
    </source>
</evidence>
<accession>A0A443SPC0</accession>
<dbReference type="PANTHER" id="PTHR23291:SF32">
    <property type="entry name" value="BAX INHIBITOR 1"/>
    <property type="match status" value="1"/>
</dbReference>
<dbReference type="InterPro" id="IPR006214">
    <property type="entry name" value="Bax_inhibitor_1-related"/>
</dbReference>
<comment type="similarity">
    <text evidence="2 6">Belongs to the BI1 family.</text>
</comment>
<evidence type="ECO:0000256" key="1">
    <source>
        <dbReference type="ARBA" id="ARBA00004141"/>
    </source>
</evidence>
<feature type="transmembrane region" description="Helical" evidence="6">
    <location>
        <begin position="28"/>
        <end position="48"/>
    </location>
</feature>
<feature type="transmembrane region" description="Helical" evidence="6">
    <location>
        <begin position="168"/>
        <end position="189"/>
    </location>
</feature>
<feature type="transmembrane region" description="Helical" evidence="6">
    <location>
        <begin position="83"/>
        <end position="105"/>
    </location>
</feature>
<dbReference type="Pfam" id="PF01027">
    <property type="entry name" value="Bax1-I"/>
    <property type="match status" value="1"/>
</dbReference>
<feature type="transmembrane region" description="Helical" evidence="6">
    <location>
        <begin position="54"/>
        <end position="71"/>
    </location>
</feature>
<dbReference type="GO" id="GO:2001234">
    <property type="term" value="P:negative regulation of apoptotic signaling pathway"/>
    <property type="evidence" value="ECO:0007669"/>
    <property type="project" value="TreeGrafter"/>
</dbReference>
<sequence>MASINFDTFFNSLNRKLEPSVKSHLKNVYLCMAMGLLSASIGSCVHLYTDFMSGGFFSFLMTLGFGIALMSTPDTGKNRNKRLIYLNGLAFSSGLSLGPLLNLAIMVNPSIIPMAFVSTCIIFASFSLSAVFSDHRKWLYLGGTLMSFLSLLLFVSIINLFIASKLLFQIHLYLSFFVICGFIMYDTSLIIEKRKMGDDDYIWHAVLLFIDFLDVFRYILVILMQKEERNSRRKK</sequence>
<dbReference type="PANTHER" id="PTHR23291">
    <property type="entry name" value="BAX INHIBITOR-RELATED"/>
    <property type="match status" value="1"/>
</dbReference>
<dbReference type="VEuPathDB" id="VectorBase:LDEU002706"/>
<dbReference type="GO" id="GO:0019899">
    <property type="term" value="F:enzyme binding"/>
    <property type="evidence" value="ECO:0007669"/>
    <property type="project" value="TreeGrafter"/>
</dbReference>
<evidence type="ECO:0000256" key="3">
    <source>
        <dbReference type="ARBA" id="ARBA00022692"/>
    </source>
</evidence>
<protein>
    <submittedName>
        <fullName evidence="7">Bax-mediated apoptosis inhibitor-like protein</fullName>
    </submittedName>
</protein>
<keyword evidence="5 6" id="KW-0472">Membrane</keyword>
<dbReference type="Proteomes" id="UP000288716">
    <property type="component" value="Unassembled WGS sequence"/>
</dbReference>
<dbReference type="OrthoDB" id="1277691at2759"/>
<gene>
    <name evidence="7" type="ORF">B4U80_05621</name>
</gene>
<evidence type="ECO:0000313" key="7">
    <source>
        <dbReference type="EMBL" id="RWS29335.1"/>
    </source>
</evidence>
<dbReference type="EMBL" id="NCKV01000961">
    <property type="protein sequence ID" value="RWS29335.1"/>
    <property type="molecule type" value="Genomic_DNA"/>
</dbReference>
<comment type="subcellular location">
    <subcellularLocation>
        <location evidence="1">Membrane</location>
        <topology evidence="1">Multi-pass membrane protein</topology>
    </subcellularLocation>
</comment>
<dbReference type="GO" id="GO:0034620">
    <property type="term" value="P:cellular response to unfolded protein"/>
    <property type="evidence" value="ECO:0007669"/>
    <property type="project" value="TreeGrafter"/>
</dbReference>
<feature type="transmembrane region" description="Helical" evidence="6">
    <location>
        <begin position="139"/>
        <end position="162"/>
    </location>
</feature>
<evidence type="ECO:0000256" key="2">
    <source>
        <dbReference type="ARBA" id="ARBA00010350"/>
    </source>
</evidence>
<keyword evidence="8" id="KW-1185">Reference proteome</keyword>
<keyword evidence="4 6" id="KW-1133">Transmembrane helix</keyword>
<evidence type="ECO:0000313" key="8">
    <source>
        <dbReference type="Proteomes" id="UP000288716"/>
    </source>
</evidence>
<evidence type="ECO:0000256" key="5">
    <source>
        <dbReference type="ARBA" id="ARBA00023136"/>
    </source>
</evidence>
<dbReference type="STRING" id="299467.A0A443SPC0"/>
<comment type="caution">
    <text evidence="7">The sequence shown here is derived from an EMBL/GenBank/DDBJ whole genome shotgun (WGS) entry which is preliminary data.</text>
</comment>
<dbReference type="AlphaFoldDB" id="A0A443SPC0"/>
<organism evidence="7 8">
    <name type="scientific">Leptotrombidium deliense</name>
    <dbReference type="NCBI Taxonomy" id="299467"/>
    <lineage>
        <taxon>Eukaryota</taxon>
        <taxon>Metazoa</taxon>
        <taxon>Ecdysozoa</taxon>
        <taxon>Arthropoda</taxon>
        <taxon>Chelicerata</taxon>
        <taxon>Arachnida</taxon>
        <taxon>Acari</taxon>
        <taxon>Acariformes</taxon>
        <taxon>Trombidiformes</taxon>
        <taxon>Prostigmata</taxon>
        <taxon>Anystina</taxon>
        <taxon>Parasitengona</taxon>
        <taxon>Trombiculoidea</taxon>
        <taxon>Trombiculidae</taxon>
        <taxon>Leptotrombidium</taxon>
    </lineage>
</organism>
<feature type="transmembrane region" description="Helical" evidence="6">
    <location>
        <begin position="111"/>
        <end position="132"/>
    </location>
</feature>
<proteinExistence type="inferred from homology"/>
<dbReference type="GO" id="GO:0033119">
    <property type="term" value="P:negative regulation of RNA splicing"/>
    <property type="evidence" value="ECO:0007669"/>
    <property type="project" value="TreeGrafter"/>
</dbReference>
<dbReference type="CDD" id="cd10430">
    <property type="entry name" value="BI-1"/>
    <property type="match status" value="1"/>
</dbReference>